<evidence type="ECO:0000313" key="3">
    <source>
        <dbReference type="Proteomes" id="UP000663854"/>
    </source>
</evidence>
<proteinExistence type="predicted"/>
<dbReference type="EMBL" id="CAJNOL010002994">
    <property type="protein sequence ID" value="CAF1540894.1"/>
    <property type="molecule type" value="Genomic_DNA"/>
</dbReference>
<accession>A0A814I3U7</accession>
<evidence type="ECO:0000313" key="1">
    <source>
        <dbReference type="EMBL" id="CAF1018344.1"/>
    </source>
</evidence>
<protein>
    <submittedName>
        <fullName evidence="1">Uncharacterized protein</fullName>
    </submittedName>
</protein>
<gene>
    <name evidence="2" type="ORF">JXQ802_LOCUS42936</name>
    <name evidence="1" type="ORF">PYM288_LOCUS15478</name>
</gene>
<dbReference type="Proteomes" id="UP000663870">
    <property type="component" value="Unassembled WGS sequence"/>
</dbReference>
<evidence type="ECO:0000313" key="2">
    <source>
        <dbReference type="EMBL" id="CAF1540894.1"/>
    </source>
</evidence>
<dbReference type="AlphaFoldDB" id="A0A814I3U7"/>
<comment type="caution">
    <text evidence="1">The sequence shown here is derived from an EMBL/GenBank/DDBJ whole genome shotgun (WGS) entry which is preliminary data.</text>
</comment>
<organism evidence="1 3">
    <name type="scientific">Rotaria sordida</name>
    <dbReference type="NCBI Taxonomy" id="392033"/>
    <lineage>
        <taxon>Eukaryota</taxon>
        <taxon>Metazoa</taxon>
        <taxon>Spiralia</taxon>
        <taxon>Gnathifera</taxon>
        <taxon>Rotifera</taxon>
        <taxon>Eurotatoria</taxon>
        <taxon>Bdelloidea</taxon>
        <taxon>Philodinida</taxon>
        <taxon>Philodinidae</taxon>
        <taxon>Rotaria</taxon>
    </lineage>
</organism>
<evidence type="ECO:0000313" key="4">
    <source>
        <dbReference type="Proteomes" id="UP000663870"/>
    </source>
</evidence>
<name>A0A814I3U7_9BILA</name>
<dbReference type="Proteomes" id="UP000663854">
    <property type="component" value="Unassembled WGS sequence"/>
</dbReference>
<reference evidence="1" key="1">
    <citation type="submission" date="2021-02" db="EMBL/GenBank/DDBJ databases">
        <authorList>
            <person name="Nowell W R."/>
        </authorList>
    </citation>
    <scope>NUCLEOTIDE SEQUENCE</scope>
</reference>
<keyword evidence="4" id="KW-1185">Reference proteome</keyword>
<dbReference type="EMBL" id="CAJNOH010000372">
    <property type="protein sequence ID" value="CAF1018344.1"/>
    <property type="molecule type" value="Genomic_DNA"/>
</dbReference>
<sequence>MNKLCPWTQPPPEFVGEWWDGTKVRMHIWKDGSVNYTVDGIIRRTYQTDWSYYDRSGFCAPGKCCLPMIGTYDGRIPDRPAFIFKGSVLTKQPEPRRGALLSETVKPAE</sequence>